<feature type="transmembrane region" description="Helical" evidence="5">
    <location>
        <begin position="57"/>
        <end position="77"/>
    </location>
</feature>
<accession>A0A381NKT1</accession>
<dbReference type="InterPro" id="IPR051533">
    <property type="entry name" value="WaaL-like"/>
</dbReference>
<dbReference type="AlphaFoldDB" id="A0A381NKT1"/>
<sequence length="433" mass="49173">MSSFFSTKNWNRVFLYLLFIFSTFSIAGTEASIAMLFLITLVHWLWERRLSQLENPFLWAILFFMASAVFSGLLNAYETEHLMALRTNWRLLLPLLLAVILADVDEDRLLWVFFGFVMLIAIYGIIQYFTGADWLRPADQSFATPYLSGANGENTVFHGKGNFTHHLTYGGFLLLCFSLLASLIFCSDWNPFTRLFVGAITILVLLAIGASLGRSIWLGTAVAGTILLFRLSPKIMLALTIVVLAGGTYLYTQFSVPSFESRTSTNRVEVIQQRFISSFMLKANQDRILMWEAGIAAIKDHFWLGIGYNNDAEVMPVYRELITERTGHRFYNSASTGVHNIYLQTWINYGLIGFLAYLSILFIFLGQSISTLFQTTRFSYENSILWGSIAGVCGFMVAGFFENNFRDGEVQAMLLILMGLSLRQRQKLSDRIF</sequence>
<proteinExistence type="predicted"/>
<feature type="transmembrane region" description="Helical" evidence="5">
    <location>
        <begin position="198"/>
        <end position="229"/>
    </location>
</feature>
<dbReference type="EMBL" id="UINC01000404">
    <property type="protein sequence ID" value="SUZ54734.1"/>
    <property type="molecule type" value="Genomic_DNA"/>
</dbReference>
<feature type="transmembrane region" description="Helical" evidence="5">
    <location>
        <begin position="346"/>
        <end position="364"/>
    </location>
</feature>
<evidence type="ECO:0000256" key="1">
    <source>
        <dbReference type="ARBA" id="ARBA00004141"/>
    </source>
</evidence>
<keyword evidence="4 5" id="KW-0472">Membrane</keyword>
<evidence type="ECO:0000256" key="5">
    <source>
        <dbReference type="SAM" id="Phobius"/>
    </source>
</evidence>
<dbReference type="PANTHER" id="PTHR37422:SF13">
    <property type="entry name" value="LIPOPOLYSACCHARIDE BIOSYNTHESIS PROTEIN PA4999-RELATED"/>
    <property type="match status" value="1"/>
</dbReference>
<keyword evidence="3 5" id="KW-1133">Transmembrane helix</keyword>
<feature type="transmembrane region" description="Helical" evidence="5">
    <location>
        <begin position="235"/>
        <end position="252"/>
    </location>
</feature>
<evidence type="ECO:0000256" key="4">
    <source>
        <dbReference type="ARBA" id="ARBA00023136"/>
    </source>
</evidence>
<feature type="transmembrane region" description="Helical" evidence="5">
    <location>
        <begin position="384"/>
        <end position="401"/>
    </location>
</feature>
<evidence type="ECO:0000313" key="7">
    <source>
        <dbReference type="EMBL" id="SUZ54734.1"/>
    </source>
</evidence>
<feature type="transmembrane region" description="Helical" evidence="5">
    <location>
        <begin position="109"/>
        <end position="129"/>
    </location>
</feature>
<dbReference type="GO" id="GO:0016020">
    <property type="term" value="C:membrane"/>
    <property type="evidence" value="ECO:0007669"/>
    <property type="project" value="UniProtKB-SubCell"/>
</dbReference>
<keyword evidence="2 5" id="KW-0812">Transmembrane</keyword>
<evidence type="ECO:0000259" key="6">
    <source>
        <dbReference type="Pfam" id="PF04932"/>
    </source>
</evidence>
<evidence type="ECO:0000256" key="2">
    <source>
        <dbReference type="ARBA" id="ARBA00022692"/>
    </source>
</evidence>
<evidence type="ECO:0000256" key="3">
    <source>
        <dbReference type="ARBA" id="ARBA00022989"/>
    </source>
</evidence>
<comment type="subcellular location">
    <subcellularLocation>
        <location evidence="1">Membrane</location>
        <topology evidence="1">Multi-pass membrane protein</topology>
    </subcellularLocation>
</comment>
<dbReference type="Pfam" id="PF04932">
    <property type="entry name" value="Wzy_C"/>
    <property type="match status" value="1"/>
</dbReference>
<dbReference type="InterPro" id="IPR007016">
    <property type="entry name" value="O-antigen_ligase-rel_domated"/>
</dbReference>
<organism evidence="7">
    <name type="scientific">marine metagenome</name>
    <dbReference type="NCBI Taxonomy" id="408172"/>
    <lineage>
        <taxon>unclassified sequences</taxon>
        <taxon>metagenomes</taxon>
        <taxon>ecological metagenomes</taxon>
    </lineage>
</organism>
<gene>
    <name evidence="7" type="ORF">METZ01_LOCUS7588</name>
</gene>
<feature type="transmembrane region" description="Helical" evidence="5">
    <location>
        <begin position="167"/>
        <end position="186"/>
    </location>
</feature>
<reference evidence="7" key="1">
    <citation type="submission" date="2018-05" db="EMBL/GenBank/DDBJ databases">
        <authorList>
            <person name="Lanie J.A."/>
            <person name="Ng W.-L."/>
            <person name="Kazmierczak K.M."/>
            <person name="Andrzejewski T.M."/>
            <person name="Davidsen T.M."/>
            <person name="Wayne K.J."/>
            <person name="Tettelin H."/>
            <person name="Glass J.I."/>
            <person name="Rusch D."/>
            <person name="Podicherti R."/>
            <person name="Tsui H.-C.T."/>
            <person name="Winkler M.E."/>
        </authorList>
    </citation>
    <scope>NUCLEOTIDE SEQUENCE</scope>
</reference>
<name>A0A381NKT1_9ZZZZ</name>
<protein>
    <recommendedName>
        <fullName evidence="6">O-antigen ligase-related domain-containing protein</fullName>
    </recommendedName>
</protein>
<feature type="transmembrane region" description="Helical" evidence="5">
    <location>
        <begin position="13"/>
        <end position="45"/>
    </location>
</feature>
<feature type="domain" description="O-antigen ligase-related" evidence="6">
    <location>
        <begin position="200"/>
        <end position="358"/>
    </location>
</feature>
<dbReference type="PANTHER" id="PTHR37422">
    <property type="entry name" value="TEICHURONIC ACID BIOSYNTHESIS PROTEIN TUAE"/>
    <property type="match status" value="1"/>
</dbReference>